<evidence type="ECO:0000313" key="1">
    <source>
        <dbReference type="EMBL" id="VDD49982.1"/>
    </source>
</evidence>
<sequence length="52" mass="5882">MTRTKATGLRVESHISSGIELFNNAFETLKLSRSSTKRNSFSFKPQTHSVPR</sequence>
<reference evidence="1" key="1">
    <citation type="submission" date="2018-11" db="EMBL/GenBank/DDBJ databases">
        <authorList>
            <consortium name="Genoscope - CEA"/>
            <person name="William W."/>
        </authorList>
    </citation>
    <scope>NUCLEOTIDE SEQUENCE</scope>
</reference>
<protein>
    <submittedName>
        <fullName evidence="1">Uncharacterized protein</fullName>
    </submittedName>
</protein>
<dbReference type="AlphaFoldDB" id="A0A3P6G025"/>
<accession>A0A3P6G025</accession>
<proteinExistence type="predicted"/>
<dbReference type="EMBL" id="LR031878">
    <property type="protein sequence ID" value="VDD49982.1"/>
    <property type="molecule type" value="Genomic_DNA"/>
</dbReference>
<name>A0A3P6G025_BRAOL</name>
<organism evidence="1">
    <name type="scientific">Brassica oleracea</name>
    <name type="common">Wild cabbage</name>
    <dbReference type="NCBI Taxonomy" id="3712"/>
    <lineage>
        <taxon>Eukaryota</taxon>
        <taxon>Viridiplantae</taxon>
        <taxon>Streptophyta</taxon>
        <taxon>Embryophyta</taxon>
        <taxon>Tracheophyta</taxon>
        <taxon>Spermatophyta</taxon>
        <taxon>Magnoliopsida</taxon>
        <taxon>eudicotyledons</taxon>
        <taxon>Gunneridae</taxon>
        <taxon>Pentapetalae</taxon>
        <taxon>rosids</taxon>
        <taxon>malvids</taxon>
        <taxon>Brassicales</taxon>
        <taxon>Brassicaceae</taxon>
        <taxon>Brassiceae</taxon>
        <taxon>Brassica</taxon>
    </lineage>
</organism>
<gene>
    <name evidence="1" type="ORF">BOLC1T02371H</name>
</gene>